<feature type="transmembrane region" description="Helical" evidence="5">
    <location>
        <begin position="281"/>
        <end position="302"/>
    </location>
</feature>
<dbReference type="GO" id="GO:0015355">
    <property type="term" value="F:secondary active monocarboxylate transmembrane transporter activity"/>
    <property type="evidence" value="ECO:0007669"/>
    <property type="project" value="TreeGrafter"/>
</dbReference>
<dbReference type="Proteomes" id="UP000654913">
    <property type="component" value="Chromosome 5"/>
</dbReference>
<evidence type="ECO:0000256" key="4">
    <source>
        <dbReference type="ARBA" id="ARBA00023136"/>
    </source>
</evidence>
<dbReference type="OrthoDB" id="5296287at2759"/>
<protein>
    <recommendedName>
        <fullName evidence="6">Major facilitator superfamily (MFS) profile domain-containing protein</fullName>
    </recommendedName>
</protein>
<dbReference type="PANTHER" id="PTHR23508:SF10">
    <property type="entry name" value="CARBOXYLIC ACID TRANSPORTER PROTEIN HOMOLOG"/>
    <property type="match status" value="1"/>
</dbReference>
<feature type="transmembrane region" description="Helical" evidence="5">
    <location>
        <begin position="177"/>
        <end position="197"/>
    </location>
</feature>
<organism evidence="7 8">
    <name type="scientific">Aspergillus puulaauensis</name>
    <dbReference type="NCBI Taxonomy" id="1220207"/>
    <lineage>
        <taxon>Eukaryota</taxon>
        <taxon>Fungi</taxon>
        <taxon>Dikarya</taxon>
        <taxon>Ascomycota</taxon>
        <taxon>Pezizomycotina</taxon>
        <taxon>Eurotiomycetes</taxon>
        <taxon>Eurotiomycetidae</taxon>
        <taxon>Eurotiales</taxon>
        <taxon>Aspergillaceae</taxon>
        <taxon>Aspergillus</taxon>
    </lineage>
</organism>
<dbReference type="InterPro" id="IPR005828">
    <property type="entry name" value="MFS_sugar_transport-like"/>
</dbReference>
<feature type="transmembrane region" description="Helical" evidence="5">
    <location>
        <begin position="373"/>
        <end position="392"/>
    </location>
</feature>
<dbReference type="Gene3D" id="1.20.1250.20">
    <property type="entry name" value="MFS general substrate transporter like domains"/>
    <property type="match status" value="1"/>
</dbReference>
<accession>A0A7R8AMS8</accession>
<dbReference type="SUPFAM" id="SSF103473">
    <property type="entry name" value="MFS general substrate transporter"/>
    <property type="match status" value="1"/>
</dbReference>
<reference evidence="7" key="1">
    <citation type="submission" date="2021-01" db="EMBL/GenBank/DDBJ databases">
        <authorList>
            <consortium name="Aspergillus puulaauensis MK2 genome sequencing consortium"/>
            <person name="Kazuki M."/>
            <person name="Futagami T."/>
        </authorList>
    </citation>
    <scope>NUCLEOTIDE SEQUENCE</scope>
    <source>
        <strain evidence="7">MK2</strain>
    </source>
</reference>
<evidence type="ECO:0000256" key="1">
    <source>
        <dbReference type="ARBA" id="ARBA00004141"/>
    </source>
</evidence>
<keyword evidence="2 5" id="KW-0812">Transmembrane</keyword>
<feature type="transmembrane region" description="Helical" evidence="5">
    <location>
        <begin position="322"/>
        <end position="343"/>
    </location>
</feature>
<keyword evidence="4 5" id="KW-0472">Membrane</keyword>
<dbReference type="InterPro" id="IPR020846">
    <property type="entry name" value="MFS_dom"/>
</dbReference>
<keyword evidence="3 5" id="KW-1133">Transmembrane helix</keyword>
<feature type="transmembrane region" description="Helical" evidence="5">
    <location>
        <begin position="50"/>
        <end position="70"/>
    </location>
</feature>
<dbReference type="FunFam" id="1.20.1250.20:FF:000340">
    <property type="entry name" value="MFS transporter, SHS family, lactate transporter"/>
    <property type="match status" value="1"/>
</dbReference>
<reference evidence="7" key="2">
    <citation type="submission" date="2021-02" db="EMBL/GenBank/DDBJ databases">
        <title>Aspergillus puulaauensis MK2 genome sequence.</title>
        <authorList>
            <person name="Futagami T."/>
            <person name="Mori K."/>
            <person name="Kadooka C."/>
            <person name="Tanaka T."/>
        </authorList>
    </citation>
    <scope>NUCLEOTIDE SEQUENCE</scope>
    <source>
        <strain evidence="7">MK2</strain>
    </source>
</reference>
<feature type="transmembrane region" description="Helical" evidence="5">
    <location>
        <begin position="209"/>
        <end position="227"/>
    </location>
</feature>
<evidence type="ECO:0000259" key="6">
    <source>
        <dbReference type="PROSITE" id="PS50850"/>
    </source>
</evidence>
<evidence type="ECO:0000313" key="8">
    <source>
        <dbReference type="Proteomes" id="UP000654913"/>
    </source>
</evidence>
<evidence type="ECO:0000256" key="3">
    <source>
        <dbReference type="ARBA" id="ARBA00022989"/>
    </source>
</evidence>
<evidence type="ECO:0000313" key="7">
    <source>
        <dbReference type="EMBL" id="BCS25344.1"/>
    </source>
</evidence>
<feature type="transmembrane region" description="Helical" evidence="5">
    <location>
        <begin position="90"/>
        <end position="110"/>
    </location>
</feature>
<dbReference type="RefSeq" id="XP_041557538.1">
    <property type="nucleotide sequence ID" value="XM_041705010.1"/>
</dbReference>
<dbReference type="EMBL" id="AP024447">
    <property type="protein sequence ID" value="BCS25344.1"/>
    <property type="molecule type" value="Genomic_DNA"/>
</dbReference>
<gene>
    <name evidence="7" type="ORF">APUU_50055S</name>
</gene>
<dbReference type="GeneID" id="64975349"/>
<evidence type="ECO:0000256" key="2">
    <source>
        <dbReference type="ARBA" id="ARBA00022692"/>
    </source>
</evidence>
<dbReference type="Pfam" id="PF00083">
    <property type="entry name" value="Sugar_tr"/>
    <property type="match status" value="1"/>
</dbReference>
<feature type="transmembrane region" description="Helical" evidence="5">
    <location>
        <begin position="350"/>
        <end position="367"/>
    </location>
</feature>
<name>A0A7R8AMS8_9EURO</name>
<dbReference type="AlphaFoldDB" id="A0A7R8AMS8"/>
<feature type="transmembrane region" description="Helical" evidence="5">
    <location>
        <begin position="455"/>
        <end position="473"/>
    </location>
</feature>
<dbReference type="PANTHER" id="PTHR23508">
    <property type="entry name" value="CARBOXYLIC ACID TRANSPORTER PROTEIN HOMOLOG"/>
    <property type="match status" value="1"/>
</dbReference>
<feature type="transmembrane region" description="Helical" evidence="5">
    <location>
        <begin position="147"/>
        <end position="165"/>
    </location>
</feature>
<comment type="subcellular location">
    <subcellularLocation>
        <location evidence="1">Membrane</location>
        <topology evidence="1">Multi-pass membrane protein</topology>
    </subcellularLocation>
</comment>
<dbReference type="PROSITE" id="PS50850">
    <property type="entry name" value="MFS"/>
    <property type="match status" value="1"/>
</dbReference>
<proteinExistence type="predicted"/>
<dbReference type="InterPro" id="IPR036259">
    <property type="entry name" value="MFS_trans_sf"/>
</dbReference>
<sequence>MRIPPMEGGWFYSPRQILHYLLTRPTSLKPPRPQFRNPFKILRELNSSQWHLFFVGFLGWTWDSFDFFTVSLTVTEIAADFGVSNSDVTWGMTVTLMLRSAGALIFGVVSDRYGRKWPMIINLALFVVLELGSGFCNNMPQFLGVRSLYGIAMGGLFGPAAATALEDLPYDARGVLSGFFELGYGFGYLLAAIFYRALVPTTTHGWRSLFWFGAGPPLLIIAYRWWLPETNNFQIMAAEREARLVLEKQARSQEGHDEDIHVRAGGLRAWFKDSWAGIKEYWVIFIYLIFLMTGWNSISHGSQDFYPTFLKNQVELDPNQTTIVSCIGQVGAIIGGTILGYLSTFAGRRLTMIVGCIIGGALIPAYILPRGMSLVACAFFMQFFVMGVWGPMPIHLTELAPPALRSTAVGLTYQLGNLASSASSTIQSVIGERYPLPPKCTTTGECTERFDYGRVIAIFMGAVWAWMILFTFLGPEMSEDERQEHAEHAQNLENLRKQGMSLVEIGEHVARVAFEAEKGIDGGAETVKEVDAEFIEEKEGAKAV</sequence>
<dbReference type="GO" id="GO:0035879">
    <property type="term" value="P:plasma membrane lactate transport"/>
    <property type="evidence" value="ECO:0007669"/>
    <property type="project" value="TreeGrafter"/>
</dbReference>
<keyword evidence="8" id="KW-1185">Reference proteome</keyword>
<dbReference type="GO" id="GO:0005886">
    <property type="term" value="C:plasma membrane"/>
    <property type="evidence" value="ECO:0007669"/>
    <property type="project" value="TreeGrafter"/>
</dbReference>
<evidence type="ECO:0000256" key="5">
    <source>
        <dbReference type="SAM" id="Phobius"/>
    </source>
</evidence>
<dbReference type="CDD" id="cd17316">
    <property type="entry name" value="MFS_SV2_like"/>
    <property type="match status" value="1"/>
</dbReference>
<dbReference type="KEGG" id="apuu:APUU_50055S"/>
<feature type="domain" description="Major facilitator superfamily (MFS) profile" evidence="6">
    <location>
        <begin position="52"/>
        <end position="478"/>
    </location>
</feature>